<dbReference type="AlphaFoldDB" id="A0A1W6ZSK0"/>
<dbReference type="Proteomes" id="UP000194137">
    <property type="component" value="Chromosome"/>
</dbReference>
<organism evidence="1 2">
    <name type="scientific">Pseudorhodoplanes sinuspersici</name>
    <dbReference type="NCBI Taxonomy" id="1235591"/>
    <lineage>
        <taxon>Bacteria</taxon>
        <taxon>Pseudomonadati</taxon>
        <taxon>Pseudomonadota</taxon>
        <taxon>Alphaproteobacteria</taxon>
        <taxon>Hyphomicrobiales</taxon>
        <taxon>Pseudorhodoplanes</taxon>
    </lineage>
</organism>
<dbReference type="RefSeq" id="WP_086088718.1">
    <property type="nucleotide sequence ID" value="NZ_CP021112.1"/>
</dbReference>
<dbReference type="OrthoDB" id="8245254at2"/>
<dbReference type="EMBL" id="CP021112">
    <property type="protein sequence ID" value="ARQ00323.1"/>
    <property type="molecule type" value="Genomic_DNA"/>
</dbReference>
<proteinExistence type="predicted"/>
<accession>A0A1W6ZSK0</accession>
<dbReference type="KEGG" id="psin:CAK95_15500"/>
<evidence type="ECO:0000313" key="1">
    <source>
        <dbReference type="EMBL" id="ARQ00323.1"/>
    </source>
</evidence>
<reference evidence="1 2" key="1">
    <citation type="submission" date="2017-05" db="EMBL/GenBank/DDBJ databases">
        <title>Full genome sequence of Pseudorhodoplanes sinuspersici.</title>
        <authorList>
            <person name="Dastgheib S.M.M."/>
            <person name="Shavandi M."/>
            <person name="Tirandaz H."/>
        </authorList>
    </citation>
    <scope>NUCLEOTIDE SEQUENCE [LARGE SCALE GENOMIC DNA]</scope>
    <source>
        <strain evidence="1 2">RIPI110</strain>
    </source>
</reference>
<keyword evidence="2" id="KW-1185">Reference proteome</keyword>
<protein>
    <submittedName>
        <fullName evidence="1">Uncharacterized protein</fullName>
    </submittedName>
</protein>
<sequence>MRDYRAYPIGNDGHVLPPTVITAEDDRAAIAQTKAILNEKPIEVWDRSRLVARLEKSSQSCEADS</sequence>
<name>A0A1W6ZSK0_9HYPH</name>
<dbReference type="STRING" id="1235591.CAK95_15500"/>
<gene>
    <name evidence="1" type="ORF">CAK95_15500</name>
</gene>
<evidence type="ECO:0000313" key="2">
    <source>
        <dbReference type="Proteomes" id="UP000194137"/>
    </source>
</evidence>